<dbReference type="PROSITE" id="PS50995">
    <property type="entry name" value="HTH_MARR_2"/>
    <property type="match status" value="1"/>
</dbReference>
<keyword evidence="2 5" id="KW-0238">DNA-binding</keyword>
<dbReference type="PROSITE" id="PS01117">
    <property type="entry name" value="HTH_MARR_1"/>
    <property type="match status" value="1"/>
</dbReference>
<dbReference type="Pfam" id="PF12802">
    <property type="entry name" value="MarR_2"/>
    <property type="match status" value="1"/>
</dbReference>
<dbReference type="GO" id="GO:0003700">
    <property type="term" value="F:DNA-binding transcription factor activity"/>
    <property type="evidence" value="ECO:0007669"/>
    <property type="project" value="InterPro"/>
</dbReference>
<evidence type="ECO:0000259" key="4">
    <source>
        <dbReference type="PROSITE" id="PS50995"/>
    </source>
</evidence>
<dbReference type="OrthoDB" id="1853358at2"/>
<organism evidence="5 6">
    <name type="scientific">Thermanaeromonas toyohensis ToBE</name>
    <dbReference type="NCBI Taxonomy" id="698762"/>
    <lineage>
        <taxon>Bacteria</taxon>
        <taxon>Bacillati</taxon>
        <taxon>Bacillota</taxon>
        <taxon>Clostridia</taxon>
        <taxon>Neomoorellales</taxon>
        <taxon>Neomoorellaceae</taxon>
        <taxon>Thermanaeromonas</taxon>
    </lineage>
</organism>
<dbReference type="Gene3D" id="1.10.10.10">
    <property type="entry name" value="Winged helix-like DNA-binding domain superfamily/Winged helix DNA-binding domain"/>
    <property type="match status" value="1"/>
</dbReference>
<keyword evidence="3" id="KW-0804">Transcription</keyword>
<evidence type="ECO:0000256" key="1">
    <source>
        <dbReference type="ARBA" id="ARBA00023015"/>
    </source>
</evidence>
<evidence type="ECO:0000313" key="6">
    <source>
        <dbReference type="Proteomes" id="UP000192569"/>
    </source>
</evidence>
<dbReference type="SMART" id="SM00347">
    <property type="entry name" value="HTH_MARR"/>
    <property type="match status" value="1"/>
</dbReference>
<protein>
    <submittedName>
        <fullName evidence="5">DNA-binding transcriptional regulator, MarR family</fullName>
    </submittedName>
</protein>
<dbReference type="InterPro" id="IPR000835">
    <property type="entry name" value="HTH_MarR-typ"/>
</dbReference>
<dbReference type="STRING" id="698762.SAMN00808754_1736"/>
<proteinExistence type="predicted"/>
<gene>
    <name evidence="5" type="ORF">SAMN00808754_1736</name>
</gene>
<accession>A0A1W1VV82</accession>
<evidence type="ECO:0000256" key="3">
    <source>
        <dbReference type="ARBA" id="ARBA00023163"/>
    </source>
</evidence>
<dbReference type="PANTHER" id="PTHR42756:SF1">
    <property type="entry name" value="TRANSCRIPTIONAL REPRESSOR OF EMRAB OPERON"/>
    <property type="match status" value="1"/>
</dbReference>
<keyword evidence="1" id="KW-0805">Transcription regulation</keyword>
<name>A0A1W1VV82_9FIRM</name>
<dbReference type="EMBL" id="LT838272">
    <property type="protein sequence ID" value="SMB97011.1"/>
    <property type="molecule type" value="Genomic_DNA"/>
</dbReference>
<feature type="domain" description="HTH marR-type" evidence="4">
    <location>
        <begin position="7"/>
        <end position="148"/>
    </location>
</feature>
<dbReference type="GO" id="GO:0003677">
    <property type="term" value="F:DNA binding"/>
    <property type="evidence" value="ECO:0007669"/>
    <property type="project" value="UniProtKB-KW"/>
</dbReference>
<dbReference type="InterPro" id="IPR036390">
    <property type="entry name" value="WH_DNA-bd_sf"/>
</dbReference>
<dbReference type="PANTHER" id="PTHR42756">
    <property type="entry name" value="TRANSCRIPTIONAL REGULATOR, MARR"/>
    <property type="match status" value="1"/>
</dbReference>
<dbReference type="InterPro" id="IPR023187">
    <property type="entry name" value="Tscrpt_reg_MarR-type_CS"/>
</dbReference>
<dbReference type="InterPro" id="IPR036388">
    <property type="entry name" value="WH-like_DNA-bd_sf"/>
</dbReference>
<reference evidence="5 6" key="1">
    <citation type="submission" date="2017-04" db="EMBL/GenBank/DDBJ databases">
        <authorList>
            <person name="Afonso C.L."/>
            <person name="Miller P.J."/>
            <person name="Scott M.A."/>
            <person name="Spackman E."/>
            <person name="Goraichik I."/>
            <person name="Dimitrov K.M."/>
            <person name="Suarez D.L."/>
            <person name="Swayne D.E."/>
        </authorList>
    </citation>
    <scope>NUCLEOTIDE SEQUENCE [LARGE SCALE GENOMIC DNA]</scope>
    <source>
        <strain evidence="5 6">ToBE</strain>
    </source>
</reference>
<dbReference type="Proteomes" id="UP000192569">
    <property type="component" value="Chromosome I"/>
</dbReference>
<dbReference type="SUPFAM" id="SSF46785">
    <property type="entry name" value="Winged helix' DNA-binding domain"/>
    <property type="match status" value="1"/>
</dbReference>
<sequence>MQDELPVVRLHQLLAELARAMQLLEKSEVGCCGITLSQCHLLLEVSRRKEGETSLSELAAALGLDLSTVSRVADGLVRRGLLKREADPGDRRRLALFLTDTGRELVEVINRGMNEYVHRILRQIPAEKRQVVLEGLDLLVAAVKKLEGGCCQ</sequence>
<evidence type="ECO:0000313" key="5">
    <source>
        <dbReference type="EMBL" id="SMB97011.1"/>
    </source>
</evidence>
<dbReference type="RefSeq" id="WP_084665342.1">
    <property type="nucleotide sequence ID" value="NZ_LT838272.1"/>
</dbReference>
<dbReference type="AlphaFoldDB" id="A0A1W1VV82"/>
<dbReference type="PRINTS" id="PR00598">
    <property type="entry name" value="HTHMARR"/>
</dbReference>
<keyword evidence="6" id="KW-1185">Reference proteome</keyword>
<evidence type="ECO:0000256" key="2">
    <source>
        <dbReference type="ARBA" id="ARBA00023125"/>
    </source>
</evidence>